<reference evidence="13" key="1">
    <citation type="journal article" date="2012" name="G3 (Bethesda)">
        <title>Pichia sorbitophila, an interspecies yeast hybrid reveals early steps of genome resolution following polyploidization.</title>
        <authorList>
            <person name="Leh Louis V."/>
            <person name="Despons L."/>
            <person name="Friedrich A."/>
            <person name="Martin T."/>
            <person name="Durrens P."/>
            <person name="Casaregola S."/>
            <person name="Neuveglise C."/>
            <person name="Fairhead C."/>
            <person name="Marck C."/>
            <person name="Cruz J.A."/>
            <person name="Straub M.L."/>
            <person name="Kugler V."/>
            <person name="Sacerdot C."/>
            <person name="Uzunov Z."/>
            <person name="Thierry A."/>
            <person name="Weiss S."/>
            <person name="Bleykasten C."/>
            <person name="De Montigny J."/>
            <person name="Jacques N."/>
            <person name="Jung P."/>
            <person name="Lemaire M."/>
            <person name="Mallet S."/>
            <person name="Morel G."/>
            <person name="Richard G.F."/>
            <person name="Sarkar A."/>
            <person name="Savel G."/>
            <person name="Schacherer J."/>
            <person name="Seret M.L."/>
            <person name="Talla E."/>
            <person name="Samson G."/>
            <person name="Jubin C."/>
            <person name="Poulain J."/>
            <person name="Vacherie B."/>
            <person name="Barbe V."/>
            <person name="Pelletier E."/>
            <person name="Sherman D.J."/>
            <person name="Westhof E."/>
            <person name="Weissenbach J."/>
            <person name="Baret P.V."/>
            <person name="Wincker P."/>
            <person name="Gaillardin C."/>
            <person name="Dujon B."/>
            <person name="Souciet J.L."/>
        </authorList>
    </citation>
    <scope>NUCLEOTIDE SEQUENCE [LARGE SCALE GENOMIC DNA]</scope>
    <source>
        <strain evidence="13">CBS 270.75 / DBVPG 7215 / KCTC 17166 / NRRL Y-17582</strain>
    </source>
</reference>
<evidence type="ECO:0000256" key="1">
    <source>
        <dbReference type="ARBA" id="ARBA00001946"/>
    </source>
</evidence>
<dbReference type="InterPro" id="IPR004469">
    <property type="entry name" value="PSP"/>
</dbReference>
<evidence type="ECO:0000256" key="10">
    <source>
        <dbReference type="ARBA" id="ARBA00031693"/>
    </source>
</evidence>
<dbReference type="PANTHER" id="PTHR43344:SF2">
    <property type="entry name" value="PHOSPHOSERINE PHOSPHATASE"/>
    <property type="match status" value="1"/>
</dbReference>
<comment type="pathway">
    <text evidence="2">Amino-acid biosynthesis; L-serine biosynthesis; L-serine from 3-phospho-D-glycerate: step 3/3.</text>
</comment>
<dbReference type="InterPro" id="IPR036412">
    <property type="entry name" value="HAD-like_sf"/>
</dbReference>
<keyword evidence="9" id="KW-0718">Serine biosynthesis</keyword>
<evidence type="ECO:0000256" key="6">
    <source>
        <dbReference type="ARBA" id="ARBA00022723"/>
    </source>
</evidence>
<dbReference type="RefSeq" id="XP_003648030.1">
    <property type="nucleotide sequence ID" value="XM_003647982.1"/>
</dbReference>
<dbReference type="SFLD" id="SFLDG01136">
    <property type="entry name" value="C1.6:_Phosphoserine_Phosphatas"/>
    <property type="match status" value="1"/>
</dbReference>
<dbReference type="InterPro" id="IPR050582">
    <property type="entry name" value="HAD-like_SerB"/>
</dbReference>
<evidence type="ECO:0000313" key="12">
    <source>
        <dbReference type="EMBL" id="AET41213.1"/>
    </source>
</evidence>
<sequence length="317" mass="34578">MTTRAPFVVTIIASAAKLSAGYEEALIEYLEDHNIEVSGTKELSGRAKDIFLTGPTDLDLSEVREAVARFEKQGVANGIDLVVQRNDEFRKNKKLVVFDMDSTLIEQEVIELIAAYAGVEKKVAEITHRAMNNEIDFAESLRERVALLKGIKVANLYQEISSKLKVTEGVRDFVQCLKAIGSKTAVLSGGFTPFANFIKDNLELDFAKANFLATETDSNGDTVLNGYTEGDIVDGECKARTLKALATELNIPIEATLMVGDGGNDLPAMNVAGFGIAWNAKPKVQQAAPAKLNTTSMRDALYILGFSEEDISHCHRL</sequence>
<feature type="active site" description="Nucleophile" evidence="11">
    <location>
        <position position="99"/>
    </location>
</feature>
<comment type="similarity">
    <text evidence="3">Belongs to the HAD-like hydrolase superfamily. SerB family.</text>
</comment>
<dbReference type="NCBIfam" id="TIGR00338">
    <property type="entry name" value="serB"/>
    <property type="match status" value="1"/>
</dbReference>
<dbReference type="EC" id="3.1.3.3" evidence="4"/>
<accession>G8JWJ8</accession>
<dbReference type="GO" id="GO:0006564">
    <property type="term" value="P:L-serine biosynthetic process"/>
    <property type="evidence" value="ECO:0007669"/>
    <property type="project" value="UniProtKB-KW"/>
</dbReference>
<comment type="cofactor">
    <cofactor evidence="1">
        <name>Mg(2+)</name>
        <dbReference type="ChEBI" id="CHEBI:18420"/>
    </cofactor>
</comment>
<keyword evidence="13" id="KW-1185">Reference proteome</keyword>
<evidence type="ECO:0000256" key="11">
    <source>
        <dbReference type="PIRSR" id="PIRSR604469-1"/>
    </source>
</evidence>
<dbReference type="SFLD" id="SFLDS00003">
    <property type="entry name" value="Haloacid_Dehalogenase"/>
    <property type="match status" value="1"/>
</dbReference>
<dbReference type="GO" id="GO:0000287">
    <property type="term" value="F:magnesium ion binding"/>
    <property type="evidence" value="ECO:0007669"/>
    <property type="project" value="TreeGrafter"/>
</dbReference>
<evidence type="ECO:0000256" key="9">
    <source>
        <dbReference type="ARBA" id="ARBA00023299"/>
    </source>
</evidence>
<feature type="active site" description="Proton donor" evidence="11">
    <location>
        <position position="101"/>
    </location>
</feature>
<dbReference type="UniPathway" id="UPA00135">
    <property type="reaction ID" value="UER00198"/>
</dbReference>
<dbReference type="Proteomes" id="UP000006790">
    <property type="component" value="Chromosome 7"/>
</dbReference>
<dbReference type="STRING" id="931890.G8JWJ8"/>
<dbReference type="GO" id="GO:0036424">
    <property type="term" value="F:L-phosphoserine phosphatase activity"/>
    <property type="evidence" value="ECO:0007669"/>
    <property type="project" value="EnsemblFungi"/>
</dbReference>
<keyword evidence="8" id="KW-0460">Magnesium</keyword>
<proteinExistence type="inferred from homology"/>
<dbReference type="Gene3D" id="3.40.50.1000">
    <property type="entry name" value="HAD superfamily/HAD-like"/>
    <property type="match status" value="1"/>
</dbReference>
<gene>
    <name evidence="12" type="ordered locus">Ecym_7387</name>
</gene>
<dbReference type="KEGG" id="erc:Ecym_7387"/>
<keyword evidence="6" id="KW-0479">Metal-binding</keyword>
<dbReference type="InterPro" id="IPR023214">
    <property type="entry name" value="HAD_sf"/>
</dbReference>
<dbReference type="Pfam" id="PF00702">
    <property type="entry name" value="Hydrolase"/>
    <property type="match status" value="1"/>
</dbReference>
<evidence type="ECO:0000256" key="5">
    <source>
        <dbReference type="ARBA" id="ARBA00022605"/>
    </source>
</evidence>
<evidence type="ECO:0000313" key="13">
    <source>
        <dbReference type="Proteomes" id="UP000006790"/>
    </source>
</evidence>
<protein>
    <recommendedName>
        <fullName evidence="4">phosphoserine phosphatase</fullName>
        <ecNumber evidence="4">3.1.3.3</ecNumber>
    </recommendedName>
    <alternativeName>
        <fullName evidence="10">O-phosphoserine phosphohydrolase</fullName>
    </alternativeName>
</protein>
<dbReference type="NCBIfam" id="TIGR01488">
    <property type="entry name" value="HAD-SF-IB"/>
    <property type="match status" value="1"/>
</dbReference>
<keyword evidence="7" id="KW-0378">Hydrolase</keyword>
<dbReference type="OMA" id="LSMFKHA"/>
<dbReference type="OrthoDB" id="27226at2759"/>
<evidence type="ECO:0000256" key="2">
    <source>
        <dbReference type="ARBA" id="ARBA00005135"/>
    </source>
</evidence>
<dbReference type="SFLD" id="SFLDF00029">
    <property type="entry name" value="phosphoserine_phosphatase"/>
    <property type="match status" value="1"/>
</dbReference>
<dbReference type="GO" id="GO:0005737">
    <property type="term" value="C:cytoplasm"/>
    <property type="evidence" value="ECO:0007669"/>
    <property type="project" value="TreeGrafter"/>
</dbReference>
<dbReference type="EMBL" id="CP002503">
    <property type="protein sequence ID" value="AET41213.1"/>
    <property type="molecule type" value="Genomic_DNA"/>
</dbReference>
<name>G8JWJ8_ERECY</name>
<dbReference type="HOGENOM" id="CLU_036368_4_0_1"/>
<dbReference type="eggNOG" id="KOG1615">
    <property type="taxonomic scope" value="Eukaryota"/>
</dbReference>
<organism evidence="12 13">
    <name type="scientific">Eremothecium cymbalariae (strain CBS 270.75 / DBVPG 7215 / KCTC 17166 / NRRL Y-17582)</name>
    <name type="common">Yeast</name>
    <dbReference type="NCBI Taxonomy" id="931890"/>
    <lineage>
        <taxon>Eukaryota</taxon>
        <taxon>Fungi</taxon>
        <taxon>Dikarya</taxon>
        <taxon>Ascomycota</taxon>
        <taxon>Saccharomycotina</taxon>
        <taxon>Saccharomycetes</taxon>
        <taxon>Saccharomycetales</taxon>
        <taxon>Saccharomycetaceae</taxon>
        <taxon>Eremothecium</taxon>
    </lineage>
</organism>
<dbReference type="SUPFAM" id="SSF56784">
    <property type="entry name" value="HAD-like"/>
    <property type="match status" value="1"/>
</dbReference>
<dbReference type="FunCoup" id="G8JWJ8">
    <property type="interactions" value="530"/>
</dbReference>
<dbReference type="InParanoid" id="G8JWJ8"/>
<evidence type="ECO:0000256" key="3">
    <source>
        <dbReference type="ARBA" id="ARBA00009184"/>
    </source>
</evidence>
<dbReference type="PANTHER" id="PTHR43344">
    <property type="entry name" value="PHOSPHOSERINE PHOSPHATASE"/>
    <property type="match status" value="1"/>
</dbReference>
<evidence type="ECO:0000256" key="8">
    <source>
        <dbReference type="ARBA" id="ARBA00022842"/>
    </source>
</evidence>
<evidence type="ECO:0000256" key="7">
    <source>
        <dbReference type="ARBA" id="ARBA00022801"/>
    </source>
</evidence>
<dbReference type="SFLD" id="SFLDG01137">
    <property type="entry name" value="C1.6.1:_Phosphoserine_Phosphat"/>
    <property type="match status" value="1"/>
</dbReference>
<dbReference type="GeneID" id="11469764"/>
<evidence type="ECO:0000256" key="4">
    <source>
        <dbReference type="ARBA" id="ARBA00012640"/>
    </source>
</evidence>
<keyword evidence="5" id="KW-0028">Amino-acid biosynthesis</keyword>
<dbReference type="AlphaFoldDB" id="G8JWJ8"/>